<accession>A0A511YTL3</accession>
<comment type="caution">
    <text evidence="2">The sequence shown here is derived from an EMBL/GenBank/DDBJ whole genome shotgun (WGS) entry which is preliminary data.</text>
</comment>
<gene>
    <name evidence="2" type="ORF">AFE02nite_02400</name>
</gene>
<dbReference type="Proteomes" id="UP000321484">
    <property type="component" value="Unassembled WGS sequence"/>
</dbReference>
<proteinExistence type="predicted"/>
<reference evidence="2 3" key="1">
    <citation type="submission" date="2019-07" db="EMBL/GenBank/DDBJ databases">
        <title>Whole genome shotgun sequence of Actinotalea fermentans NBRC 105374.</title>
        <authorList>
            <person name="Hosoyama A."/>
            <person name="Uohara A."/>
            <person name="Ohji S."/>
            <person name="Ichikawa N."/>
        </authorList>
    </citation>
    <scope>NUCLEOTIDE SEQUENCE [LARGE SCALE GENOMIC DNA]</scope>
    <source>
        <strain evidence="2 3">NBRC 105374</strain>
    </source>
</reference>
<dbReference type="AlphaFoldDB" id="A0A511YTL3"/>
<dbReference type="RefSeq" id="WP_186814438.1">
    <property type="nucleotide sequence ID" value="NZ_BJYK01000001.1"/>
</dbReference>
<keyword evidence="1" id="KW-0812">Transmembrane</keyword>
<evidence type="ECO:0000313" key="3">
    <source>
        <dbReference type="Proteomes" id="UP000321484"/>
    </source>
</evidence>
<organism evidence="2 3">
    <name type="scientific">Actinotalea fermentans</name>
    <dbReference type="NCBI Taxonomy" id="43671"/>
    <lineage>
        <taxon>Bacteria</taxon>
        <taxon>Bacillati</taxon>
        <taxon>Actinomycetota</taxon>
        <taxon>Actinomycetes</taxon>
        <taxon>Micrococcales</taxon>
        <taxon>Cellulomonadaceae</taxon>
        <taxon>Actinotalea</taxon>
    </lineage>
</organism>
<sequence length="46" mass="4716">MHAALLAAAEAEATGLPPVVIGLLGFGVLVALLLVTYAFRNSGHRN</sequence>
<protein>
    <submittedName>
        <fullName evidence="2">Uncharacterized protein</fullName>
    </submittedName>
</protein>
<name>A0A511YTL3_9CELL</name>
<keyword evidence="1" id="KW-0472">Membrane</keyword>
<evidence type="ECO:0000313" key="2">
    <source>
        <dbReference type="EMBL" id="GEN78506.1"/>
    </source>
</evidence>
<keyword evidence="1" id="KW-1133">Transmembrane helix</keyword>
<dbReference type="EMBL" id="BJYK01000001">
    <property type="protein sequence ID" value="GEN78506.1"/>
    <property type="molecule type" value="Genomic_DNA"/>
</dbReference>
<evidence type="ECO:0000256" key="1">
    <source>
        <dbReference type="SAM" id="Phobius"/>
    </source>
</evidence>
<feature type="transmembrane region" description="Helical" evidence="1">
    <location>
        <begin position="23"/>
        <end position="39"/>
    </location>
</feature>
<keyword evidence="3" id="KW-1185">Reference proteome</keyword>